<gene>
    <name evidence="3" type="ORF">Ciccas_006936</name>
</gene>
<feature type="non-terminal residue" evidence="3">
    <location>
        <position position="160"/>
    </location>
</feature>
<dbReference type="PANTHER" id="PTHR12398">
    <property type="entry name" value="PROTEIN PHOSPHATASE INHIBITOR"/>
    <property type="match status" value="1"/>
</dbReference>
<reference evidence="3 4" key="1">
    <citation type="submission" date="2024-11" db="EMBL/GenBank/DDBJ databases">
        <title>Adaptive evolution of stress response genes in parasites aligns with host niche diversity.</title>
        <authorList>
            <person name="Hahn C."/>
            <person name="Resl P."/>
        </authorList>
    </citation>
    <scope>NUCLEOTIDE SEQUENCE [LARGE SCALE GENOMIC DNA]</scope>
    <source>
        <strain evidence="3">EGGRZ-B1_66</strain>
        <tissue evidence="3">Body</tissue>
    </source>
</reference>
<feature type="compositionally biased region" description="Basic and acidic residues" evidence="2">
    <location>
        <begin position="86"/>
        <end position="102"/>
    </location>
</feature>
<name>A0ABD2Q4E3_9PLAT</name>
<sequence length="160" mass="18965">MSKNDDDNKSNKSILRKESDAKKPNKFRFDEENIRETYHPPGKTYGHMKIDEPNTPYERSDSNLEEQTSVNPADLFNRLQQSSEPEEIKHRKQFEDHRKMHYNEFQQVQEYLKNHAADEDDDEDDEDGSNCNASHKSGSEEEEEDEHLRIARMNAERNKH</sequence>
<evidence type="ECO:0000256" key="2">
    <source>
        <dbReference type="SAM" id="MobiDB-lite"/>
    </source>
</evidence>
<dbReference type="Proteomes" id="UP001626550">
    <property type="component" value="Unassembled WGS sequence"/>
</dbReference>
<feature type="compositionally biased region" description="Basic and acidic residues" evidence="2">
    <location>
        <begin position="146"/>
        <end position="160"/>
    </location>
</feature>
<protein>
    <recommendedName>
        <fullName evidence="5">Protein phosphatase inhibitor 2</fullName>
    </recommendedName>
</protein>
<feature type="compositionally biased region" description="Basic and acidic residues" evidence="2">
    <location>
        <begin position="48"/>
        <end position="62"/>
    </location>
</feature>
<feature type="compositionally biased region" description="Acidic residues" evidence="2">
    <location>
        <begin position="118"/>
        <end position="128"/>
    </location>
</feature>
<dbReference type="InterPro" id="IPR007062">
    <property type="entry name" value="PPI-2"/>
</dbReference>
<comment type="caution">
    <text evidence="3">The sequence shown here is derived from an EMBL/GenBank/DDBJ whole genome shotgun (WGS) entry which is preliminary data.</text>
</comment>
<evidence type="ECO:0000313" key="4">
    <source>
        <dbReference type="Proteomes" id="UP001626550"/>
    </source>
</evidence>
<dbReference type="AlphaFoldDB" id="A0ABD2Q4E3"/>
<comment type="similarity">
    <text evidence="1">Belongs to the protein phosphatase inhibitor 2 family.</text>
</comment>
<evidence type="ECO:0000313" key="3">
    <source>
        <dbReference type="EMBL" id="KAL3314439.1"/>
    </source>
</evidence>
<feature type="region of interest" description="Disordered" evidence="2">
    <location>
        <begin position="1"/>
        <end position="160"/>
    </location>
</feature>
<organism evidence="3 4">
    <name type="scientific">Cichlidogyrus casuarinus</name>
    <dbReference type="NCBI Taxonomy" id="1844966"/>
    <lineage>
        <taxon>Eukaryota</taxon>
        <taxon>Metazoa</taxon>
        <taxon>Spiralia</taxon>
        <taxon>Lophotrochozoa</taxon>
        <taxon>Platyhelminthes</taxon>
        <taxon>Monogenea</taxon>
        <taxon>Monopisthocotylea</taxon>
        <taxon>Dactylogyridea</taxon>
        <taxon>Ancyrocephalidae</taxon>
        <taxon>Cichlidogyrus</taxon>
    </lineage>
</organism>
<accession>A0ABD2Q4E3</accession>
<dbReference type="Pfam" id="PF04979">
    <property type="entry name" value="IPP-2"/>
    <property type="match status" value="1"/>
</dbReference>
<feature type="compositionally biased region" description="Basic and acidic residues" evidence="2">
    <location>
        <begin position="1"/>
        <end position="38"/>
    </location>
</feature>
<evidence type="ECO:0008006" key="5">
    <source>
        <dbReference type="Google" id="ProtNLM"/>
    </source>
</evidence>
<dbReference type="PANTHER" id="PTHR12398:SF20">
    <property type="entry name" value="PROTEIN PHOSPHATASE 1 REGULATORY INHIBITOR SUBUNIT 2"/>
    <property type="match status" value="1"/>
</dbReference>
<dbReference type="EMBL" id="JBJKFK010000998">
    <property type="protein sequence ID" value="KAL3314439.1"/>
    <property type="molecule type" value="Genomic_DNA"/>
</dbReference>
<dbReference type="Gene3D" id="6.10.250.1050">
    <property type="match status" value="2"/>
</dbReference>
<proteinExistence type="inferred from homology"/>
<evidence type="ECO:0000256" key="1">
    <source>
        <dbReference type="ARBA" id="ARBA00005472"/>
    </source>
</evidence>
<keyword evidence="4" id="KW-1185">Reference proteome</keyword>